<evidence type="ECO:0000313" key="3">
    <source>
        <dbReference type="Proteomes" id="UP000053105"/>
    </source>
</evidence>
<accession>A0A0M9A2S8</accession>
<dbReference type="AlphaFoldDB" id="A0A0M9A2S8"/>
<feature type="region of interest" description="Disordered" evidence="1">
    <location>
        <begin position="639"/>
        <end position="665"/>
    </location>
</feature>
<sequence length="809" mass="92547">MLLILLNNRFLLGDRKHAMQTGKRSERWSFFYRMKRGLRFRQGVGTGSGKGSSEGCCGRTNGKVLGMNPTCDAKEKFPLDILKVLPKVRTNASKLKILIIIRRYNNYPKLGQRCIAINLGHSRIDILGYVVPRYVKIIAKYYRKHCILHIFSYNVHSAFLKNTSPRVMNKFVGCWTSLDSSLQINHPFDSLNVEASRTSNEIQMIFTRFDGNSHKSKSQYYAVQEDRQPEKEPGIGSEGEFVDHRSEGRIALLITGSEFTAAVELYNRRNSTGIERNYAIIRKRFHEHVFNIDLTYTRVTSTCQCRNVASNFPHECDGRLPKKNARRKIFLNYPDKKVKITKSVVTDPSCSINRGLEPWAVSFIFQNGYGPVGGGLFVGKLSDIQDLLPAENICHRWKNITGVTCLEWLQLSEAEDVEGVILMEIWITSNQLTQLIELYSLLMPDISPEFSDLERFDRSLRRPRAMVAIAYPIATEARQGVDEFLGDWRTRPENPRDVPQVWTEYQSGENYAPNVRIDKRDIEMMGEIQWIQTHRNTFESVCLFAPLNFTYTAENKYRIKHLENFSDLTEITAIIYESRPTVQNLTVTSVEEGWLSCFPKLKKSLSLIRATGKSSMKDEVYSEVEEEKKRTTDCNVNVEVEEEQGEGEEAEEDEEEEEEEVEEVEEEVEEETIKLLNCLLNVLRLTDSLLNFSKPKPKSNLVTRSQSFLLNSNGTCIASCFDMLKRARNKTLSGRYKISFTSVCKSHYVPVHMILGKDTIERKRIPISVNLDILAKYAVAECGAGYSSSLDANLQDLKNRNVPPPAKNL</sequence>
<dbReference type="Proteomes" id="UP000053105">
    <property type="component" value="Unassembled WGS sequence"/>
</dbReference>
<organism evidence="2 3">
    <name type="scientific">Melipona quadrifasciata</name>
    <dbReference type="NCBI Taxonomy" id="166423"/>
    <lineage>
        <taxon>Eukaryota</taxon>
        <taxon>Metazoa</taxon>
        <taxon>Ecdysozoa</taxon>
        <taxon>Arthropoda</taxon>
        <taxon>Hexapoda</taxon>
        <taxon>Insecta</taxon>
        <taxon>Pterygota</taxon>
        <taxon>Neoptera</taxon>
        <taxon>Endopterygota</taxon>
        <taxon>Hymenoptera</taxon>
        <taxon>Apocrita</taxon>
        <taxon>Aculeata</taxon>
        <taxon>Apoidea</taxon>
        <taxon>Anthophila</taxon>
        <taxon>Apidae</taxon>
        <taxon>Melipona</taxon>
    </lineage>
</organism>
<name>A0A0M9A2S8_9HYME</name>
<keyword evidence="3" id="KW-1185">Reference proteome</keyword>
<evidence type="ECO:0000256" key="1">
    <source>
        <dbReference type="SAM" id="MobiDB-lite"/>
    </source>
</evidence>
<protein>
    <submittedName>
        <fullName evidence="2">Uncharacterized protein</fullName>
    </submittedName>
</protein>
<evidence type="ECO:0000313" key="2">
    <source>
        <dbReference type="EMBL" id="KOX76110.1"/>
    </source>
</evidence>
<proteinExistence type="predicted"/>
<reference evidence="2 3" key="1">
    <citation type="submission" date="2015-07" db="EMBL/GenBank/DDBJ databases">
        <title>The genome of Melipona quadrifasciata.</title>
        <authorList>
            <person name="Pan H."/>
            <person name="Kapheim K."/>
        </authorList>
    </citation>
    <scope>NUCLEOTIDE SEQUENCE [LARGE SCALE GENOMIC DNA]</scope>
    <source>
        <strain evidence="2">0111107301</strain>
        <tissue evidence="2">Whole body</tissue>
    </source>
</reference>
<gene>
    <name evidence="2" type="ORF">WN51_11825</name>
</gene>
<dbReference type="EMBL" id="KQ435753">
    <property type="protein sequence ID" value="KOX76110.1"/>
    <property type="molecule type" value="Genomic_DNA"/>
</dbReference>